<dbReference type="Pfam" id="PF00667">
    <property type="entry name" value="FAD_binding_1"/>
    <property type="match status" value="1"/>
</dbReference>
<dbReference type="InterPro" id="IPR023173">
    <property type="entry name" value="NADPH_Cyt_P450_Rdtase_alpha"/>
</dbReference>
<evidence type="ECO:0000313" key="11">
    <source>
        <dbReference type="Proteomes" id="UP001465976"/>
    </source>
</evidence>
<protein>
    <recommendedName>
        <fullName evidence="9">Flavodoxin-like domain-containing protein</fullName>
    </recommendedName>
</protein>
<dbReference type="Proteomes" id="UP001465976">
    <property type="component" value="Unassembled WGS sequence"/>
</dbReference>
<proteinExistence type="predicted"/>
<dbReference type="PRINTS" id="PR00369">
    <property type="entry name" value="FLAVODOXIN"/>
</dbReference>
<name>A0ABR3EJ14_9AGAR</name>
<evidence type="ECO:0000256" key="8">
    <source>
        <dbReference type="ARBA" id="ARBA00023002"/>
    </source>
</evidence>
<evidence type="ECO:0000259" key="9">
    <source>
        <dbReference type="PROSITE" id="PS50902"/>
    </source>
</evidence>
<feature type="non-terminal residue" evidence="10">
    <location>
        <position position="1"/>
    </location>
</feature>
<feature type="domain" description="Flavodoxin-like" evidence="9">
    <location>
        <begin position="53"/>
        <end position="193"/>
    </location>
</feature>
<comment type="cofactor">
    <cofactor evidence="2">
        <name>heme</name>
        <dbReference type="ChEBI" id="CHEBI:30413"/>
    </cofactor>
</comment>
<dbReference type="EMBL" id="JBAHYK010004407">
    <property type="protein sequence ID" value="KAL0562835.1"/>
    <property type="molecule type" value="Genomic_DNA"/>
</dbReference>
<evidence type="ECO:0000256" key="3">
    <source>
        <dbReference type="ARBA" id="ARBA00001974"/>
    </source>
</evidence>
<reference evidence="10 11" key="1">
    <citation type="submission" date="2024-02" db="EMBL/GenBank/DDBJ databases">
        <title>A draft genome for the cacao thread blight pathogen Marasmius crinis-equi.</title>
        <authorList>
            <person name="Cohen S.P."/>
            <person name="Baruah I.K."/>
            <person name="Amoako-Attah I."/>
            <person name="Bukari Y."/>
            <person name="Meinhardt L.W."/>
            <person name="Bailey B.A."/>
        </authorList>
    </citation>
    <scope>NUCLEOTIDE SEQUENCE [LARGE SCALE GENOMIC DNA]</scope>
    <source>
        <strain evidence="10 11">GH-76</strain>
    </source>
</reference>
<dbReference type="InterPro" id="IPR017938">
    <property type="entry name" value="Riboflavin_synthase-like_b-brl"/>
</dbReference>
<dbReference type="PANTHER" id="PTHR19384">
    <property type="entry name" value="NITRIC OXIDE SYNTHASE-RELATED"/>
    <property type="match status" value="1"/>
</dbReference>
<comment type="cofactor">
    <cofactor evidence="3">
        <name>FAD</name>
        <dbReference type="ChEBI" id="CHEBI:57692"/>
    </cofactor>
</comment>
<evidence type="ECO:0000256" key="7">
    <source>
        <dbReference type="ARBA" id="ARBA00022857"/>
    </source>
</evidence>
<keyword evidence="11" id="KW-1185">Reference proteome</keyword>
<organism evidence="10 11">
    <name type="scientific">Marasmius crinis-equi</name>
    <dbReference type="NCBI Taxonomy" id="585013"/>
    <lineage>
        <taxon>Eukaryota</taxon>
        <taxon>Fungi</taxon>
        <taxon>Dikarya</taxon>
        <taxon>Basidiomycota</taxon>
        <taxon>Agaricomycotina</taxon>
        <taxon>Agaricomycetes</taxon>
        <taxon>Agaricomycetidae</taxon>
        <taxon>Agaricales</taxon>
        <taxon>Marasmiineae</taxon>
        <taxon>Marasmiaceae</taxon>
        <taxon>Marasmius</taxon>
    </lineage>
</organism>
<gene>
    <name evidence="10" type="ORF">V5O48_019243</name>
</gene>
<dbReference type="Gene3D" id="1.20.990.10">
    <property type="entry name" value="NADPH-cytochrome p450 Reductase, Chain A, domain 3"/>
    <property type="match status" value="1"/>
</dbReference>
<dbReference type="InterPro" id="IPR008254">
    <property type="entry name" value="Flavodoxin/NO_synth"/>
</dbReference>
<evidence type="ECO:0000256" key="2">
    <source>
        <dbReference type="ARBA" id="ARBA00001971"/>
    </source>
</evidence>
<keyword evidence="7" id="KW-0521">NADP</keyword>
<dbReference type="SUPFAM" id="SSF52218">
    <property type="entry name" value="Flavoproteins"/>
    <property type="match status" value="1"/>
</dbReference>
<dbReference type="Gene3D" id="3.40.50.360">
    <property type="match status" value="1"/>
</dbReference>
<dbReference type="PROSITE" id="PS50902">
    <property type="entry name" value="FLAVODOXIN_LIKE"/>
    <property type="match status" value="1"/>
</dbReference>
<dbReference type="InterPro" id="IPR001094">
    <property type="entry name" value="Flavdoxin-like"/>
</dbReference>
<dbReference type="InterPro" id="IPR029039">
    <property type="entry name" value="Flavoprotein-like_sf"/>
</dbReference>
<evidence type="ECO:0000256" key="6">
    <source>
        <dbReference type="ARBA" id="ARBA00022827"/>
    </source>
</evidence>
<keyword evidence="8" id="KW-0560">Oxidoreductase</keyword>
<dbReference type="SUPFAM" id="SSF63380">
    <property type="entry name" value="Riboflavin synthase domain-like"/>
    <property type="match status" value="1"/>
</dbReference>
<comment type="cofactor">
    <cofactor evidence="1">
        <name>FMN</name>
        <dbReference type="ChEBI" id="CHEBI:58210"/>
    </cofactor>
</comment>
<sequence length="319" mass="34764">QALTVKPKDLFIRARLRSAGPALFKAPRVQVKSAIAPQTAPPTLATSDKRVPMYLLYGSNTGTSEAFAQRVGNDAARYGFAARLGTMDSSTGQLPTDGPVVIFTASYEGQPADNASRFVDWLSSLQGDELKGVKYAVFGSGNSDWVTTYHRVPRLCDEVLEKRGGTRLVERGEGDSGKAEFFELFDEFVEGLWGRLTKEYQTLLSTSPTSSGFEVKTVDSGTGRAEALRQAGTGLGKVVENRTLTKPGYGEKRHIEFELPEEMTYRAGDYLAILPQNPPESVHRVLAFFALSSEQQIVISSTGPTSLPKDKPVSLFEVL</sequence>
<dbReference type="InterPro" id="IPR003097">
    <property type="entry name" value="CysJ-like_FAD-binding"/>
</dbReference>
<dbReference type="PANTHER" id="PTHR19384:SF127">
    <property type="entry name" value="BIFUNCTIONAL CYTOCHROME P450_NADPH--P450 REDUCTASE"/>
    <property type="match status" value="1"/>
</dbReference>
<dbReference type="Pfam" id="PF00258">
    <property type="entry name" value="Flavodoxin_1"/>
    <property type="match status" value="1"/>
</dbReference>
<dbReference type="Gene3D" id="2.40.30.10">
    <property type="entry name" value="Translation factors"/>
    <property type="match status" value="1"/>
</dbReference>
<keyword evidence="4" id="KW-0285">Flavoprotein</keyword>
<keyword evidence="6" id="KW-0274">FAD</keyword>
<evidence type="ECO:0000256" key="1">
    <source>
        <dbReference type="ARBA" id="ARBA00001917"/>
    </source>
</evidence>
<evidence type="ECO:0000313" key="10">
    <source>
        <dbReference type="EMBL" id="KAL0562835.1"/>
    </source>
</evidence>
<evidence type="ECO:0000256" key="5">
    <source>
        <dbReference type="ARBA" id="ARBA00022643"/>
    </source>
</evidence>
<comment type="caution">
    <text evidence="10">The sequence shown here is derived from an EMBL/GenBank/DDBJ whole genome shotgun (WGS) entry which is preliminary data.</text>
</comment>
<accession>A0ABR3EJ14</accession>
<evidence type="ECO:0000256" key="4">
    <source>
        <dbReference type="ARBA" id="ARBA00022630"/>
    </source>
</evidence>
<keyword evidence="5" id="KW-0288">FMN</keyword>
<feature type="non-terminal residue" evidence="10">
    <location>
        <position position="319"/>
    </location>
</feature>